<dbReference type="GO" id="GO:0009409">
    <property type="term" value="P:response to cold"/>
    <property type="evidence" value="ECO:0007669"/>
    <property type="project" value="InterPro"/>
</dbReference>
<sequence>MDMDDSNTATRKNNGSSGGGGSSPSFYCWTDERHVRFLNSIEASFVRAMFEHNNNNASNRRQCHSLRLDRPLPDCFDSTLDVGKDRRRRHSTSDAAEYSSSVVRTDKKSRRRLSSPDQVVPQLEGDDDDGIKDEKEKEV</sequence>
<reference evidence="2" key="1">
    <citation type="journal article" date="2025" name="Foods">
        <title>Unveiling the Microbial Signatures of Arabica Coffee Cherries: Insights into Ripeness Specific Diversity, Functional Traits, and Implications for Quality and Safety.</title>
        <authorList>
            <consortium name="RefSeq"/>
            <person name="Tenea G.N."/>
            <person name="Cifuentes V."/>
            <person name="Reyes P."/>
            <person name="Cevallos-Vallejos M."/>
        </authorList>
    </citation>
    <scope>NUCLEOTIDE SEQUENCE [LARGE SCALE GENOMIC DNA]</scope>
</reference>
<evidence type="ECO:0000313" key="3">
    <source>
        <dbReference type="RefSeq" id="XP_027101311.1"/>
    </source>
</evidence>
<evidence type="ECO:0000313" key="2">
    <source>
        <dbReference type="Proteomes" id="UP001652660"/>
    </source>
</evidence>
<dbReference type="OrthoDB" id="751338at2759"/>
<organism evidence="2 3">
    <name type="scientific">Coffea arabica</name>
    <name type="common">Arabian coffee</name>
    <dbReference type="NCBI Taxonomy" id="13443"/>
    <lineage>
        <taxon>Eukaryota</taxon>
        <taxon>Viridiplantae</taxon>
        <taxon>Streptophyta</taxon>
        <taxon>Embryophyta</taxon>
        <taxon>Tracheophyta</taxon>
        <taxon>Spermatophyta</taxon>
        <taxon>Magnoliopsida</taxon>
        <taxon>eudicotyledons</taxon>
        <taxon>Gunneridae</taxon>
        <taxon>Pentapetalae</taxon>
        <taxon>asterids</taxon>
        <taxon>lamiids</taxon>
        <taxon>Gentianales</taxon>
        <taxon>Rubiaceae</taxon>
        <taxon>Ixoroideae</taxon>
        <taxon>Gardenieae complex</taxon>
        <taxon>Bertiereae - Coffeeae clade</taxon>
        <taxon>Coffeeae</taxon>
        <taxon>Coffea</taxon>
    </lineage>
</organism>
<dbReference type="GO" id="GO:0042752">
    <property type="term" value="P:regulation of circadian rhythm"/>
    <property type="evidence" value="ECO:0007669"/>
    <property type="project" value="InterPro"/>
</dbReference>
<protein>
    <submittedName>
        <fullName evidence="3">Uncharacterized protein</fullName>
    </submittedName>
</protein>
<dbReference type="RefSeq" id="XP_027101311.1">
    <property type="nucleotide sequence ID" value="XM_027245510.2"/>
</dbReference>
<dbReference type="GeneID" id="113720912"/>
<dbReference type="PANTHER" id="PTHR33676">
    <property type="entry name" value="COLD REGULATED PROTEIN 27"/>
    <property type="match status" value="1"/>
</dbReference>
<dbReference type="PANTHER" id="PTHR33676:SF15">
    <property type="entry name" value="OS02G0674233 PROTEIN"/>
    <property type="match status" value="1"/>
</dbReference>
<dbReference type="InterPro" id="IPR044678">
    <property type="entry name" value="COR27/28"/>
</dbReference>
<proteinExistence type="predicted"/>
<dbReference type="Proteomes" id="UP001652660">
    <property type="component" value="Chromosome 2c"/>
</dbReference>
<dbReference type="AlphaFoldDB" id="A0A6P6VF69"/>
<accession>A0A6P6VF69</accession>
<keyword evidence="2" id="KW-1185">Reference proteome</keyword>
<feature type="region of interest" description="Disordered" evidence="1">
    <location>
        <begin position="77"/>
        <end position="139"/>
    </location>
</feature>
<reference evidence="3" key="2">
    <citation type="submission" date="2025-08" db="UniProtKB">
        <authorList>
            <consortium name="RefSeq"/>
        </authorList>
    </citation>
    <scope>IDENTIFICATION</scope>
    <source>
        <tissue evidence="3">Leaves</tissue>
    </source>
</reference>
<name>A0A6P6VF69_COFAR</name>
<feature type="compositionally biased region" description="Polar residues" evidence="1">
    <location>
        <begin position="1"/>
        <end position="14"/>
    </location>
</feature>
<evidence type="ECO:0000256" key="1">
    <source>
        <dbReference type="SAM" id="MobiDB-lite"/>
    </source>
</evidence>
<gene>
    <name evidence="3" type="primary">LOC113720912</name>
</gene>
<feature type="region of interest" description="Disordered" evidence="1">
    <location>
        <begin position="1"/>
        <end position="23"/>
    </location>
</feature>